<protein>
    <submittedName>
        <fullName evidence="1">Uncharacterized protein</fullName>
    </submittedName>
</protein>
<evidence type="ECO:0000313" key="2">
    <source>
        <dbReference type="Proteomes" id="UP000507470"/>
    </source>
</evidence>
<dbReference type="Proteomes" id="UP000507470">
    <property type="component" value="Unassembled WGS sequence"/>
</dbReference>
<evidence type="ECO:0000313" key="1">
    <source>
        <dbReference type="EMBL" id="CAC5422293.1"/>
    </source>
</evidence>
<accession>A0A6J8EQW0</accession>
<keyword evidence="2" id="KW-1185">Reference proteome</keyword>
<organism evidence="1 2">
    <name type="scientific">Mytilus coruscus</name>
    <name type="common">Sea mussel</name>
    <dbReference type="NCBI Taxonomy" id="42192"/>
    <lineage>
        <taxon>Eukaryota</taxon>
        <taxon>Metazoa</taxon>
        <taxon>Spiralia</taxon>
        <taxon>Lophotrochozoa</taxon>
        <taxon>Mollusca</taxon>
        <taxon>Bivalvia</taxon>
        <taxon>Autobranchia</taxon>
        <taxon>Pteriomorphia</taxon>
        <taxon>Mytilida</taxon>
        <taxon>Mytiloidea</taxon>
        <taxon>Mytilidae</taxon>
        <taxon>Mytilinae</taxon>
        <taxon>Mytilus</taxon>
    </lineage>
</organism>
<gene>
    <name evidence="1" type="ORF">MCOR_54350</name>
</gene>
<dbReference type="EMBL" id="CACVKT020009540">
    <property type="protein sequence ID" value="CAC5422293.1"/>
    <property type="molecule type" value="Genomic_DNA"/>
</dbReference>
<name>A0A6J8EQW0_MYTCO</name>
<proteinExistence type="predicted"/>
<dbReference type="AlphaFoldDB" id="A0A6J8EQW0"/>
<reference evidence="1 2" key="1">
    <citation type="submission" date="2020-06" db="EMBL/GenBank/DDBJ databases">
        <authorList>
            <person name="Li R."/>
            <person name="Bekaert M."/>
        </authorList>
    </citation>
    <scope>NUCLEOTIDE SEQUENCE [LARGE SCALE GENOMIC DNA]</scope>
    <source>
        <strain evidence="2">wild</strain>
    </source>
</reference>
<sequence length="151" mass="16998">MESLLETRNGKQNSLDLICKGNQKANRGWSPRHLAELFGHIAVAGNSNVTGNEVLYMLYDLETVTLLQEAVTLLEMMYYTSYVIFAGNTNVTGNDVLYMLYDLEAVTLLHEAVPLLEMMYYTCCMILAGSSNFTDNDVLYKLEAVTLLEMM</sequence>